<evidence type="ECO:0000256" key="7">
    <source>
        <dbReference type="ARBA" id="ARBA00023180"/>
    </source>
</evidence>
<sequence length="293" mass="30149">MGSRVIQHFAFFLLYLVLSSGSIVAEKPPPEAVQENELVGSRENQIFFSSSVSTTQLDTSPGTIPVVNPTTPGTYPGVNPTPPTPIITGPSITPPSPTTMTPPTTTPPSPTTMTPPTTTTPASSGGSWCIASPNASPTALQVALDYACGYGGADCSAVQQGASCYDPNTLRDHASYAFNDYYQKHPGSTSCVFGGTAQLTNTDPSSGNCHYSSSSTTSSITPPSVTAPQPPSMSSPAIPTSTMTPPFTSTPGGQTVYGVPEPTGLPSSAINVSFGYLLLTTCLVGSLLPLNYL</sequence>
<dbReference type="OrthoDB" id="1073427at2759"/>
<keyword evidence="7" id="KW-0325">Glycoprotein</keyword>
<dbReference type="PANTHER" id="PTHR31044">
    <property type="entry name" value="BETA-1,3 GLUCANASE"/>
    <property type="match status" value="1"/>
</dbReference>
<dbReference type="InterPro" id="IPR012946">
    <property type="entry name" value="X8"/>
</dbReference>
<feature type="signal peptide" evidence="10">
    <location>
        <begin position="1"/>
        <end position="25"/>
    </location>
</feature>
<evidence type="ECO:0000256" key="6">
    <source>
        <dbReference type="ARBA" id="ARBA00023157"/>
    </source>
</evidence>
<keyword evidence="4 10" id="KW-0732">Signal</keyword>
<feature type="region of interest" description="Disordered" evidence="9">
    <location>
        <begin position="205"/>
        <end position="253"/>
    </location>
</feature>
<keyword evidence="3" id="KW-0336">GPI-anchor</keyword>
<keyword evidence="8" id="KW-0449">Lipoprotein</keyword>
<protein>
    <recommendedName>
        <fullName evidence="11">X8 domain-containing protein</fullName>
    </recommendedName>
</protein>
<gene>
    <name evidence="12" type="ORF">HS088_TW13G01195</name>
</gene>
<dbReference type="Proteomes" id="UP000593562">
    <property type="component" value="Unassembled WGS sequence"/>
</dbReference>
<evidence type="ECO:0000256" key="4">
    <source>
        <dbReference type="ARBA" id="ARBA00022729"/>
    </source>
</evidence>
<keyword evidence="2" id="KW-1003">Cell membrane</keyword>
<keyword evidence="5" id="KW-0472">Membrane</keyword>
<dbReference type="FunFam" id="1.20.58.1040:FF:000001">
    <property type="entry name" value="Glucan endo-1,3-beta-glucosidase 4"/>
    <property type="match status" value="1"/>
</dbReference>
<feature type="compositionally biased region" description="Low complexity" evidence="9">
    <location>
        <begin position="205"/>
        <end position="227"/>
    </location>
</feature>
<evidence type="ECO:0000259" key="11">
    <source>
        <dbReference type="SMART" id="SM00768"/>
    </source>
</evidence>
<evidence type="ECO:0000256" key="1">
    <source>
        <dbReference type="ARBA" id="ARBA00004609"/>
    </source>
</evidence>
<feature type="region of interest" description="Disordered" evidence="9">
    <location>
        <begin position="91"/>
        <end position="125"/>
    </location>
</feature>
<dbReference type="EMBL" id="JAAARO010000013">
    <property type="protein sequence ID" value="KAF5738299.1"/>
    <property type="molecule type" value="Genomic_DNA"/>
</dbReference>
<evidence type="ECO:0000313" key="12">
    <source>
        <dbReference type="EMBL" id="KAF5738299.1"/>
    </source>
</evidence>
<dbReference type="PANTHER" id="PTHR31044:SF132">
    <property type="entry name" value="BETA-1,3 GLUCANASE"/>
    <property type="match status" value="1"/>
</dbReference>
<evidence type="ECO:0000256" key="8">
    <source>
        <dbReference type="ARBA" id="ARBA00023288"/>
    </source>
</evidence>
<dbReference type="FunCoup" id="A0A7J7CWI3">
    <property type="interactions" value="128"/>
</dbReference>
<dbReference type="InterPro" id="IPR044788">
    <property type="entry name" value="X8_dom_prot"/>
</dbReference>
<dbReference type="InParanoid" id="A0A7J7CWI3"/>
<keyword evidence="6" id="KW-1015">Disulfide bond</keyword>
<dbReference type="GO" id="GO:0005886">
    <property type="term" value="C:plasma membrane"/>
    <property type="evidence" value="ECO:0007669"/>
    <property type="project" value="UniProtKB-SubCell"/>
</dbReference>
<dbReference type="Pfam" id="PF07983">
    <property type="entry name" value="X8"/>
    <property type="match status" value="1"/>
</dbReference>
<evidence type="ECO:0000256" key="9">
    <source>
        <dbReference type="SAM" id="MobiDB-lite"/>
    </source>
</evidence>
<organism evidence="12 13">
    <name type="scientific">Tripterygium wilfordii</name>
    <name type="common">Thunder God vine</name>
    <dbReference type="NCBI Taxonomy" id="458696"/>
    <lineage>
        <taxon>Eukaryota</taxon>
        <taxon>Viridiplantae</taxon>
        <taxon>Streptophyta</taxon>
        <taxon>Embryophyta</taxon>
        <taxon>Tracheophyta</taxon>
        <taxon>Spermatophyta</taxon>
        <taxon>Magnoliopsida</taxon>
        <taxon>eudicotyledons</taxon>
        <taxon>Gunneridae</taxon>
        <taxon>Pentapetalae</taxon>
        <taxon>rosids</taxon>
        <taxon>fabids</taxon>
        <taxon>Celastrales</taxon>
        <taxon>Celastraceae</taxon>
        <taxon>Tripterygium</taxon>
    </lineage>
</organism>
<feature type="compositionally biased region" description="Low complexity" evidence="9">
    <location>
        <begin position="111"/>
        <end position="121"/>
    </location>
</feature>
<comment type="subcellular location">
    <subcellularLocation>
        <location evidence="1">Cell membrane</location>
        <topology evidence="1">Lipid-anchor</topology>
        <topology evidence="1">GPI-anchor</topology>
    </subcellularLocation>
</comment>
<name>A0A7J7CWI3_TRIWF</name>
<evidence type="ECO:0000256" key="10">
    <source>
        <dbReference type="SAM" id="SignalP"/>
    </source>
</evidence>
<evidence type="ECO:0000256" key="3">
    <source>
        <dbReference type="ARBA" id="ARBA00022622"/>
    </source>
</evidence>
<feature type="chain" id="PRO_5029494122" description="X8 domain-containing protein" evidence="10">
    <location>
        <begin position="26"/>
        <end position="293"/>
    </location>
</feature>
<feature type="domain" description="X8" evidence="11">
    <location>
        <begin position="127"/>
        <end position="211"/>
    </location>
</feature>
<evidence type="ECO:0000313" key="13">
    <source>
        <dbReference type="Proteomes" id="UP000593562"/>
    </source>
</evidence>
<accession>A0A7J7CWI3</accession>
<reference evidence="12 13" key="1">
    <citation type="journal article" date="2020" name="Nat. Commun.">
        <title>Genome of Tripterygium wilfordii and identification of cytochrome P450 involved in triptolide biosynthesis.</title>
        <authorList>
            <person name="Tu L."/>
            <person name="Su P."/>
            <person name="Zhang Z."/>
            <person name="Gao L."/>
            <person name="Wang J."/>
            <person name="Hu T."/>
            <person name="Zhou J."/>
            <person name="Zhang Y."/>
            <person name="Zhao Y."/>
            <person name="Liu Y."/>
            <person name="Song Y."/>
            <person name="Tong Y."/>
            <person name="Lu Y."/>
            <person name="Yang J."/>
            <person name="Xu C."/>
            <person name="Jia M."/>
            <person name="Peters R.J."/>
            <person name="Huang L."/>
            <person name="Gao W."/>
        </authorList>
    </citation>
    <scope>NUCLEOTIDE SEQUENCE [LARGE SCALE GENOMIC DNA]</scope>
    <source>
        <strain evidence="13">cv. XIE 37</strain>
        <tissue evidence="12">Leaf</tissue>
    </source>
</reference>
<dbReference type="SMART" id="SM00768">
    <property type="entry name" value="X8"/>
    <property type="match status" value="1"/>
</dbReference>
<dbReference type="Gene3D" id="1.20.58.1040">
    <property type="match status" value="1"/>
</dbReference>
<proteinExistence type="predicted"/>
<evidence type="ECO:0000256" key="2">
    <source>
        <dbReference type="ARBA" id="ARBA00022475"/>
    </source>
</evidence>
<dbReference type="GO" id="GO:0098552">
    <property type="term" value="C:side of membrane"/>
    <property type="evidence" value="ECO:0007669"/>
    <property type="project" value="UniProtKB-KW"/>
</dbReference>
<dbReference type="AlphaFoldDB" id="A0A7J7CWI3"/>
<feature type="compositionally biased region" description="Low complexity" evidence="9">
    <location>
        <begin position="239"/>
        <end position="251"/>
    </location>
</feature>
<dbReference type="GO" id="GO:0009506">
    <property type="term" value="C:plasmodesma"/>
    <property type="evidence" value="ECO:0007669"/>
    <property type="project" value="UniProtKB-ARBA"/>
</dbReference>
<keyword evidence="13" id="KW-1185">Reference proteome</keyword>
<comment type="caution">
    <text evidence="12">The sequence shown here is derived from an EMBL/GenBank/DDBJ whole genome shotgun (WGS) entry which is preliminary data.</text>
</comment>
<evidence type="ECO:0000256" key="5">
    <source>
        <dbReference type="ARBA" id="ARBA00023136"/>
    </source>
</evidence>